<protein>
    <submittedName>
        <fullName evidence="1">Uncharacterized protein</fullName>
    </submittedName>
</protein>
<comment type="caution">
    <text evidence="1">The sequence shown here is derived from an EMBL/GenBank/DDBJ whole genome shotgun (WGS) entry which is preliminary data.</text>
</comment>
<evidence type="ECO:0000313" key="1">
    <source>
        <dbReference type="EMBL" id="CAK1602206.1"/>
    </source>
</evidence>
<dbReference type="EMBL" id="CAVLGL010000137">
    <property type="protein sequence ID" value="CAK1602206.1"/>
    <property type="molecule type" value="Genomic_DNA"/>
</dbReference>
<evidence type="ECO:0000313" key="2">
    <source>
        <dbReference type="Proteomes" id="UP001314205"/>
    </source>
</evidence>
<sequence length="161" mass="18538">MDCCYSNDCEQFSTTPILFTPCTPVKFCESTPVCIPCVPTCNQQQIIYCCEKPQQSLPRLKKVYNDSHCDDCDPCHLQSTQKPRSQHKRCFDSHSQEYCPTCHQPTDTPVKTKYIMPCYRYEDGRIINQPNSFTKHACEVACSLRPNQKVVSKPLFCHPCE</sequence>
<name>A0AAV1M8E9_9NEOP</name>
<dbReference type="Proteomes" id="UP001314205">
    <property type="component" value="Unassembled WGS sequence"/>
</dbReference>
<accession>A0AAV1M8E9</accession>
<proteinExistence type="predicted"/>
<organism evidence="1 2">
    <name type="scientific">Parnassius mnemosyne</name>
    <name type="common">clouded apollo</name>
    <dbReference type="NCBI Taxonomy" id="213953"/>
    <lineage>
        <taxon>Eukaryota</taxon>
        <taxon>Metazoa</taxon>
        <taxon>Ecdysozoa</taxon>
        <taxon>Arthropoda</taxon>
        <taxon>Hexapoda</taxon>
        <taxon>Insecta</taxon>
        <taxon>Pterygota</taxon>
        <taxon>Neoptera</taxon>
        <taxon>Endopterygota</taxon>
        <taxon>Lepidoptera</taxon>
        <taxon>Glossata</taxon>
        <taxon>Ditrysia</taxon>
        <taxon>Papilionoidea</taxon>
        <taxon>Papilionidae</taxon>
        <taxon>Parnassiinae</taxon>
        <taxon>Parnassini</taxon>
        <taxon>Parnassius</taxon>
        <taxon>Driopa</taxon>
    </lineage>
</organism>
<gene>
    <name evidence="1" type="ORF">PARMNEM_LOCUS20734</name>
</gene>
<dbReference type="AlphaFoldDB" id="A0AAV1M8E9"/>
<keyword evidence="2" id="KW-1185">Reference proteome</keyword>
<reference evidence="1 2" key="1">
    <citation type="submission" date="2023-11" db="EMBL/GenBank/DDBJ databases">
        <authorList>
            <person name="Hedman E."/>
            <person name="Englund M."/>
            <person name="Stromberg M."/>
            <person name="Nyberg Akerstrom W."/>
            <person name="Nylinder S."/>
            <person name="Jareborg N."/>
            <person name="Kallberg Y."/>
            <person name="Kronander E."/>
        </authorList>
    </citation>
    <scope>NUCLEOTIDE SEQUENCE [LARGE SCALE GENOMIC DNA]</scope>
</reference>